<gene>
    <name evidence="1" type="ORF">KC01_LOCUS6992</name>
</gene>
<dbReference type="EMBL" id="OZ035834">
    <property type="protein sequence ID" value="CAL1575411.1"/>
    <property type="molecule type" value="Genomic_DNA"/>
</dbReference>
<name>A0AAV2JG67_KNICA</name>
<evidence type="ECO:0000313" key="2">
    <source>
        <dbReference type="Proteomes" id="UP001497482"/>
    </source>
</evidence>
<evidence type="ECO:0000313" key="1">
    <source>
        <dbReference type="EMBL" id="CAL1575411.1"/>
    </source>
</evidence>
<reference evidence="1 2" key="1">
    <citation type="submission" date="2024-04" db="EMBL/GenBank/DDBJ databases">
        <authorList>
            <person name="Waldvogel A.-M."/>
            <person name="Schoenle A."/>
        </authorList>
    </citation>
    <scope>NUCLEOTIDE SEQUENCE [LARGE SCALE GENOMIC DNA]</scope>
</reference>
<sequence length="139" mass="15009">MRPNGALIRDVNALQFLPPLSPASLPSPPFCLRHLGSNRRREASVRGERRSIEGLGHRRTTRDKIHAQTRGNAALRGGSGGRDTWGSVAAHSDLTLGSIFCLSLSTLDRGWCLVYGVSVRGQMFGLTDAGLENKDSNGQ</sequence>
<accession>A0AAV2JG67</accession>
<proteinExistence type="predicted"/>
<dbReference type="Proteomes" id="UP001497482">
    <property type="component" value="Chromosome 12"/>
</dbReference>
<protein>
    <submittedName>
        <fullName evidence="1">Uncharacterized protein</fullName>
    </submittedName>
</protein>
<keyword evidence="2" id="KW-1185">Reference proteome</keyword>
<organism evidence="1 2">
    <name type="scientific">Knipowitschia caucasica</name>
    <name type="common">Caucasian dwarf goby</name>
    <name type="synonym">Pomatoschistus caucasicus</name>
    <dbReference type="NCBI Taxonomy" id="637954"/>
    <lineage>
        <taxon>Eukaryota</taxon>
        <taxon>Metazoa</taxon>
        <taxon>Chordata</taxon>
        <taxon>Craniata</taxon>
        <taxon>Vertebrata</taxon>
        <taxon>Euteleostomi</taxon>
        <taxon>Actinopterygii</taxon>
        <taxon>Neopterygii</taxon>
        <taxon>Teleostei</taxon>
        <taxon>Neoteleostei</taxon>
        <taxon>Acanthomorphata</taxon>
        <taxon>Gobiaria</taxon>
        <taxon>Gobiiformes</taxon>
        <taxon>Gobioidei</taxon>
        <taxon>Gobiidae</taxon>
        <taxon>Gobiinae</taxon>
        <taxon>Knipowitschia</taxon>
    </lineage>
</organism>
<dbReference type="AlphaFoldDB" id="A0AAV2JG67"/>